<evidence type="ECO:0000256" key="2">
    <source>
        <dbReference type="ARBA" id="ARBA00022692"/>
    </source>
</evidence>
<feature type="domain" description="Cytochrome c assembly protein" evidence="7">
    <location>
        <begin position="13"/>
        <end position="183"/>
    </location>
</feature>
<comment type="caution">
    <text evidence="8">The sequence shown here is derived from an EMBL/GenBank/DDBJ whole genome shotgun (WGS) entry which is preliminary data.</text>
</comment>
<keyword evidence="5 6" id="KW-0472">Membrane</keyword>
<dbReference type="EMBL" id="VSSQ01096934">
    <property type="protein sequence ID" value="MPN40494.1"/>
    <property type="molecule type" value="Genomic_DNA"/>
</dbReference>
<evidence type="ECO:0000256" key="1">
    <source>
        <dbReference type="ARBA" id="ARBA00004141"/>
    </source>
</evidence>
<evidence type="ECO:0000259" key="7">
    <source>
        <dbReference type="Pfam" id="PF01578"/>
    </source>
</evidence>
<dbReference type="GO" id="GO:0020037">
    <property type="term" value="F:heme binding"/>
    <property type="evidence" value="ECO:0007669"/>
    <property type="project" value="InterPro"/>
</dbReference>
<name>A0A645HWD6_9ZZZZ</name>
<protein>
    <submittedName>
        <fullName evidence="8">Cytochrome c biogenesis protein CcsA</fullName>
    </submittedName>
</protein>
<feature type="transmembrane region" description="Helical" evidence="6">
    <location>
        <begin position="129"/>
        <end position="147"/>
    </location>
</feature>
<evidence type="ECO:0000256" key="3">
    <source>
        <dbReference type="ARBA" id="ARBA00022748"/>
    </source>
</evidence>
<evidence type="ECO:0000256" key="4">
    <source>
        <dbReference type="ARBA" id="ARBA00022989"/>
    </source>
</evidence>
<dbReference type="GO" id="GO:0005886">
    <property type="term" value="C:plasma membrane"/>
    <property type="evidence" value="ECO:0007669"/>
    <property type="project" value="TreeGrafter"/>
</dbReference>
<dbReference type="InterPro" id="IPR002541">
    <property type="entry name" value="Cyt_c_assembly"/>
</dbReference>
<gene>
    <name evidence="8" type="primary">ccsA_24</name>
    <name evidence="8" type="ORF">SDC9_188032</name>
</gene>
<dbReference type="PANTHER" id="PTHR30071">
    <property type="entry name" value="HEME EXPORTER PROTEIN C"/>
    <property type="match status" value="1"/>
</dbReference>
<organism evidence="8">
    <name type="scientific">bioreactor metagenome</name>
    <dbReference type="NCBI Taxonomy" id="1076179"/>
    <lineage>
        <taxon>unclassified sequences</taxon>
        <taxon>metagenomes</taxon>
        <taxon>ecological metagenomes</taxon>
    </lineage>
</organism>
<dbReference type="Pfam" id="PF01578">
    <property type="entry name" value="Cytochrom_C_asm"/>
    <property type="match status" value="1"/>
</dbReference>
<dbReference type="AlphaFoldDB" id="A0A645HWD6"/>
<sequence length="185" mass="20729">MAGFLFAWRYRTDSILNMAMFIALLLLIFVRVKYAAPNPLVPALQQSTLLSIHVASAVVAYGTLTIGFGAAILYLVQNRRAVRWLPELAILDSISYRAVVIGFPFLTLVILLGALWADIAWGRYWGWDPKETASLVTWLIYAAYIHARVMRGWRGARTALLLIIGFAAILLTFFGNYIFSGLHAY</sequence>
<reference evidence="8" key="1">
    <citation type="submission" date="2019-08" db="EMBL/GenBank/DDBJ databases">
        <authorList>
            <person name="Kucharzyk K."/>
            <person name="Murdoch R.W."/>
            <person name="Higgins S."/>
            <person name="Loffler F."/>
        </authorList>
    </citation>
    <scope>NUCLEOTIDE SEQUENCE</scope>
</reference>
<dbReference type="InterPro" id="IPR045062">
    <property type="entry name" value="Cyt_c_biogenesis_CcsA/CcmC"/>
</dbReference>
<dbReference type="GO" id="GO:0017004">
    <property type="term" value="P:cytochrome complex assembly"/>
    <property type="evidence" value="ECO:0007669"/>
    <property type="project" value="UniProtKB-KW"/>
</dbReference>
<keyword evidence="3" id="KW-0201">Cytochrome c-type biogenesis</keyword>
<accession>A0A645HWD6</accession>
<evidence type="ECO:0000256" key="5">
    <source>
        <dbReference type="ARBA" id="ARBA00023136"/>
    </source>
</evidence>
<feature type="transmembrane region" description="Helical" evidence="6">
    <location>
        <begin position="159"/>
        <end position="179"/>
    </location>
</feature>
<keyword evidence="4 6" id="KW-1133">Transmembrane helix</keyword>
<feature type="transmembrane region" description="Helical" evidence="6">
    <location>
        <begin position="96"/>
        <end position="117"/>
    </location>
</feature>
<feature type="transmembrane region" description="Helical" evidence="6">
    <location>
        <begin position="51"/>
        <end position="76"/>
    </location>
</feature>
<evidence type="ECO:0000256" key="6">
    <source>
        <dbReference type="SAM" id="Phobius"/>
    </source>
</evidence>
<evidence type="ECO:0000313" key="8">
    <source>
        <dbReference type="EMBL" id="MPN40494.1"/>
    </source>
</evidence>
<keyword evidence="2 6" id="KW-0812">Transmembrane</keyword>
<comment type="subcellular location">
    <subcellularLocation>
        <location evidence="1">Membrane</location>
        <topology evidence="1">Multi-pass membrane protein</topology>
    </subcellularLocation>
</comment>
<dbReference type="PANTHER" id="PTHR30071:SF1">
    <property type="entry name" value="CYTOCHROME B_B6 PROTEIN-RELATED"/>
    <property type="match status" value="1"/>
</dbReference>
<proteinExistence type="predicted"/>